<dbReference type="STRING" id="1195236.CTER_1177"/>
<organism evidence="2 3">
    <name type="scientific">Ruminiclostridium cellobioparum subsp. termitidis CT1112</name>
    <dbReference type="NCBI Taxonomy" id="1195236"/>
    <lineage>
        <taxon>Bacteria</taxon>
        <taxon>Bacillati</taxon>
        <taxon>Bacillota</taxon>
        <taxon>Clostridia</taxon>
        <taxon>Eubacteriales</taxon>
        <taxon>Oscillospiraceae</taxon>
        <taxon>Ruminiclostridium</taxon>
    </lineage>
</organism>
<name>S0FR94_RUMCE</name>
<proteinExistence type="predicted"/>
<accession>S0FR94</accession>
<reference evidence="2 3" key="1">
    <citation type="journal article" date="2013" name="Genome Announc.">
        <title>Draft Genome Sequence of the Cellulolytic, Mesophilic, Anaerobic Bacterium Clostridium termitidis Strain CT1112 (DSM 5398).</title>
        <authorList>
            <person name="Lal S."/>
            <person name="Ramachandran U."/>
            <person name="Zhang X."/>
            <person name="Munir R."/>
            <person name="Sparling R."/>
            <person name="Levin D.B."/>
        </authorList>
    </citation>
    <scope>NUCLEOTIDE SEQUENCE [LARGE SCALE GENOMIC DNA]</scope>
    <source>
        <strain evidence="2 3">CT1112</strain>
    </source>
</reference>
<dbReference type="RefSeq" id="WP_004624610.1">
    <property type="nucleotide sequence ID" value="NZ_AORV01000025.1"/>
</dbReference>
<sequence>MKKLKRICISMGIFCLISTMLFSVAFAQSIDSNTSRGNIIINDSQSTDSKLATSDSKVTPLDVVIGGTCELILVPIGNLYCDADWTVASTMALSRVSPVVTWGDGTKQTTTVYGGILLKLYGSFQRRFPAPITTNATLTGTALLNNEYTATLAPYTPPASVNVYR</sequence>
<comment type="caution">
    <text evidence="2">The sequence shown here is derived from an EMBL/GenBank/DDBJ whole genome shotgun (WGS) entry which is preliminary data.</text>
</comment>
<feature type="chain" id="PRO_5004486682" description="SipW-cognate class signal peptide" evidence="1">
    <location>
        <begin position="28"/>
        <end position="165"/>
    </location>
</feature>
<evidence type="ECO:0000313" key="3">
    <source>
        <dbReference type="Proteomes" id="UP000014155"/>
    </source>
</evidence>
<evidence type="ECO:0008006" key="4">
    <source>
        <dbReference type="Google" id="ProtNLM"/>
    </source>
</evidence>
<gene>
    <name evidence="2" type="ORF">CTER_1177</name>
</gene>
<dbReference type="Proteomes" id="UP000014155">
    <property type="component" value="Unassembled WGS sequence"/>
</dbReference>
<dbReference type="AlphaFoldDB" id="S0FR94"/>
<keyword evidence="3" id="KW-1185">Reference proteome</keyword>
<keyword evidence="1" id="KW-0732">Signal</keyword>
<feature type="signal peptide" evidence="1">
    <location>
        <begin position="1"/>
        <end position="27"/>
    </location>
</feature>
<evidence type="ECO:0000256" key="1">
    <source>
        <dbReference type="SAM" id="SignalP"/>
    </source>
</evidence>
<dbReference type="EMBL" id="AORV01000025">
    <property type="protein sequence ID" value="EMS72876.1"/>
    <property type="molecule type" value="Genomic_DNA"/>
</dbReference>
<evidence type="ECO:0000313" key="2">
    <source>
        <dbReference type="EMBL" id="EMS72876.1"/>
    </source>
</evidence>
<protein>
    <recommendedName>
        <fullName evidence="4">SipW-cognate class signal peptide</fullName>
    </recommendedName>
</protein>